<feature type="compositionally biased region" description="Polar residues" evidence="3">
    <location>
        <begin position="369"/>
        <end position="380"/>
    </location>
</feature>
<feature type="compositionally biased region" description="Basic and acidic residues" evidence="3">
    <location>
        <begin position="196"/>
        <end position="205"/>
    </location>
</feature>
<dbReference type="Proteomes" id="UP001153954">
    <property type="component" value="Unassembled WGS sequence"/>
</dbReference>
<reference evidence="5" key="1">
    <citation type="submission" date="2022-03" db="EMBL/GenBank/DDBJ databases">
        <authorList>
            <person name="Tunstrom K."/>
        </authorList>
    </citation>
    <scope>NUCLEOTIDE SEQUENCE</scope>
</reference>
<name>A0AAU9URC2_EUPED</name>
<dbReference type="EMBL" id="CAKOGL010000022">
    <property type="protein sequence ID" value="CAH2100446.1"/>
    <property type="molecule type" value="Genomic_DNA"/>
</dbReference>
<dbReference type="GO" id="GO:0003723">
    <property type="term" value="F:RNA binding"/>
    <property type="evidence" value="ECO:0007669"/>
    <property type="project" value="UniProtKB-UniRule"/>
</dbReference>
<comment type="caution">
    <text evidence="5">The sequence shown here is derived from an EMBL/GenBank/DDBJ whole genome shotgun (WGS) entry which is preliminary data.</text>
</comment>
<sequence>MISKSFEIPKNSPETTLQNKTYDFIKFYAPASETNAKLAEKHKSEDGVDSTPKTKRHVSNRERSPNKRKKKLKDESMNISSINVDSNLPQTSGSASNFKVTSTSTPNNKGKKDINENVKSIMKNSSVADNSLDISTVSVTKNKPKKRNKSVSFMLNDTEGVAIKRSKSDLSITDSKFPQSSKTKFYYNKHQKTKKKTQDEKENKADVNNLKVDIDMSDNVKKDLLKNKGKSDNIEMPNVMDVPDTEHENKKKVEKKKNKRQKKPKKFENSSPTTSNQKTENEKEIVEEKEKKIKKKKRHNKQAKENTDAESEPVSKVLKKEIKPDVIAQDLENLSIGDNAHTLTNLLDEMSVVDKKKKKKHKSKKNKQENATTNASTDVSETNVTEEKEKVKWMKRKWNKDKKGTVNDDKLATSVVVENLPLKIMCNYRKLLTDHFAQFGVVKQVGIAEVYSIEQPEVFTTTITFDDEDAANKALDEDNSQFEGSRIRIKRPLPPSQTTLVVRSYADLSEPALSSVFTSAGRIRNVRRLVKGKKSMCTAFIEFDGPEAVERAIKMAEDVKIGGKKIFTAKYEIRNKNKKLKTDKKNENDAGSDNDSSD</sequence>
<feature type="region of interest" description="Disordered" evidence="3">
    <location>
        <begin position="1"/>
        <end position="22"/>
    </location>
</feature>
<dbReference type="CDD" id="cd00590">
    <property type="entry name" value="RRM_SF"/>
    <property type="match status" value="2"/>
</dbReference>
<dbReference type="InterPro" id="IPR000504">
    <property type="entry name" value="RRM_dom"/>
</dbReference>
<feature type="compositionally biased region" description="Basic and acidic residues" evidence="3">
    <location>
        <begin position="279"/>
        <end position="291"/>
    </location>
</feature>
<evidence type="ECO:0000313" key="6">
    <source>
        <dbReference type="Proteomes" id="UP001153954"/>
    </source>
</evidence>
<feature type="compositionally biased region" description="Polar residues" evidence="3">
    <location>
        <begin position="169"/>
        <end position="183"/>
    </location>
</feature>
<dbReference type="InterPro" id="IPR012677">
    <property type="entry name" value="Nucleotide-bd_a/b_plait_sf"/>
</dbReference>
<evidence type="ECO:0000256" key="3">
    <source>
        <dbReference type="SAM" id="MobiDB-lite"/>
    </source>
</evidence>
<evidence type="ECO:0000256" key="1">
    <source>
        <dbReference type="ARBA" id="ARBA00022884"/>
    </source>
</evidence>
<feature type="domain" description="RRM" evidence="4">
    <location>
        <begin position="498"/>
        <end position="587"/>
    </location>
</feature>
<organism evidence="5 6">
    <name type="scientific">Euphydryas editha</name>
    <name type="common">Edith's checkerspot</name>
    <dbReference type="NCBI Taxonomy" id="104508"/>
    <lineage>
        <taxon>Eukaryota</taxon>
        <taxon>Metazoa</taxon>
        <taxon>Ecdysozoa</taxon>
        <taxon>Arthropoda</taxon>
        <taxon>Hexapoda</taxon>
        <taxon>Insecta</taxon>
        <taxon>Pterygota</taxon>
        <taxon>Neoptera</taxon>
        <taxon>Endopterygota</taxon>
        <taxon>Lepidoptera</taxon>
        <taxon>Glossata</taxon>
        <taxon>Ditrysia</taxon>
        <taxon>Papilionoidea</taxon>
        <taxon>Nymphalidae</taxon>
        <taxon>Nymphalinae</taxon>
        <taxon>Euphydryas</taxon>
    </lineage>
</organism>
<keyword evidence="1 2" id="KW-0694">RNA-binding</keyword>
<feature type="compositionally biased region" description="Polar residues" evidence="3">
    <location>
        <begin position="77"/>
        <end position="108"/>
    </location>
</feature>
<feature type="region of interest" description="Disordered" evidence="3">
    <location>
        <begin position="37"/>
        <end position="115"/>
    </location>
</feature>
<evidence type="ECO:0000259" key="4">
    <source>
        <dbReference type="PROSITE" id="PS50102"/>
    </source>
</evidence>
<accession>A0AAU9URC2</accession>
<feature type="region of interest" description="Disordered" evidence="3">
    <location>
        <begin position="353"/>
        <end position="384"/>
    </location>
</feature>
<feature type="compositionally biased region" description="Basic residues" evidence="3">
    <location>
        <begin position="292"/>
        <end position="301"/>
    </location>
</feature>
<feature type="compositionally biased region" description="Basic residues" evidence="3">
    <location>
        <begin position="355"/>
        <end position="365"/>
    </location>
</feature>
<feature type="compositionally biased region" description="Polar residues" evidence="3">
    <location>
        <begin position="12"/>
        <end position="21"/>
    </location>
</feature>
<feature type="domain" description="RRM" evidence="4">
    <location>
        <begin position="413"/>
        <end position="494"/>
    </location>
</feature>
<evidence type="ECO:0000256" key="2">
    <source>
        <dbReference type="PROSITE-ProRule" id="PRU00176"/>
    </source>
</evidence>
<dbReference type="SMART" id="SM00360">
    <property type="entry name" value="RRM"/>
    <property type="match status" value="2"/>
</dbReference>
<feature type="compositionally biased region" description="Basic residues" evidence="3">
    <location>
        <begin position="252"/>
        <end position="265"/>
    </location>
</feature>
<feature type="region of interest" description="Disordered" evidence="3">
    <location>
        <begin position="577"/>
        <end position="598"/>
    </location>
</feature>
<dbReference type="AlphaFoldDB" id="A0AAU9URC2"/>
<gene>
    <name evidence="5" type="ORF">EEDITHA_LOCUS15306</name>
</gene>
<proteinExistence type="predicted"/>
<keyword evidence="6" id="KW-1185">Reference proteome</keyword>
<dbReference type="Gene3D" id="3.30.70.330">
    <property type="match status" value="2"/>
</dbReference>
<dbReference type="PROSITE" id="PS50102">
    <property type="entry name" value="RRM"/>
    <property type="match status" value="2"/>
</dbReference>
<dbReference type="SUPFAM" id="SSF54928">
    <property type="entry name" value="RNA-binding domain, RBD"/>
    <property type="match status" value="1"/>
</dbReference>
<dbReference type="InterPro" id="IPR035979">
    <property type="entry name" value="RBD_domain_sf"/>
</dbReference>
<feature type="compositionally biased region" description="Basic and acidic residues" evidence="3">
    <location>
        <begin position="212"/>
        <end position="233"/>
    </location>
</feature>
<protein>
    <recommendedName>
        <fullName evidence="4">RRM domain-containing protein</fullName>
    </recommendedName>
</protein>
<dbReference type="Pfam" id="PF00076">
    <property type="entry name" value="RRM_1"/>
    <property type="match status" value="1"/>
</dbReference>
<evidence type="ECO:0000313" key="5">
    <source>
        <dbReference type="EMBL" id="CAH2100446.1"/>
    </source>
</evidence>
<feature type="region of interest" description="Disordered" evidence="3">
    <location>
        <begin position="167"/>
        <end position="317"/>
    </location>
</feature>